<feature type="region of interest" description="Disordered" evidence="1">
    <location>
        <begin position="27"/>
        <end position="50"/>
    </location>
</feature>
<dbReference type="EMBL" id="JH717840">
    <property type="protein sequence ID" value="EWY98378.1"/>
    <property type="molecule type" value="Genomic_DNA"/>
</dbReference>
<organism evidence="2 3">
    <name type="scientific">Fusarium oxysporum NRRL 32931</name>
    <dbReference type="NCBI Taxonomy" id="660029"/>
    <lineage>
        <taxon>Eukaryota</taxon>
        <taxon>Fungi</taxon>
        <taxon>Dikarya</taxon>
        <taxon>Ascomycota</taxon>
        <taxon>Pezizomycotina</taxon>
        <taxon>Sordariomycetes</taxon>
        <taxon>Hypocreomycetidae</taxon>
        <taxon>Hypocreales</taxon>
        <taxon>Nectriaceae</taxon>
        <taxon>Fusarium</taxon>
        <taxon>Fusarium oxysporum species complex</taxon>
    </lineage>
</organism>
<protein>
    <submittedName>
        <fullName evidence="2">Uncharacterized protein</fullName>
    </submittedName>
</protein>
<feature type="compositionally biased region" description="Basic and acidic residues" evidence="1">
    <location>
        <begin position="27"/>
        <end position="39"/>
    </location>
</feature>
<dbReference type="AlphaFoldDB" id="W9ITS7"/>
<accession>W9ITS7</accession>
<dbReference type="HOGENOM" id="CLU_1815854_0_0_1"/>
<reference evidence="2 3" key="1">
    <citation type="submission" date="2011-06" db="EMBL/GenBank/DDBJ databases">
        <title>The Genome Sequence of Fusarium oxysporum FOSC 3-a.</title>
        <authorList>
            <consortium name="The Broad Institute Genome Sequencing Platform"/>
            <person name="Ma L.-J."/>
            <person name="Gale L.R."/>
            <person name="Schwartz D.C."/>
            <person name="Zhou S."/>
            <person name="Corby-Kistler H."/>
            <person name="Young S.K."/>
            <person name="Zeng Q."/>
            <person name="Gargeya S."/>
            <person name="Fitzgerald M."/>
            <person name="Haas B."/>
            <person name="Abouelleil A."/>
            <person name="Alvarado L."/>
            <person name="Arachchi H.M."/>
            <person name="Berlin A."/>
            <person name="Brown A."/>
            <person name="Chapman S.B."/>
            <person name="Chen Z."/>
            <person name="Dunbar C."/>
            <person name="Freedman E."/>
            <person name="Gearin G."/>
            <person name="Gellesch M."/>
            <person name="Goldberg J."/>
            <person name="Griggs A."/>
            <person name="Gujja S."/>
            <person name="Heiman D."/>
            <person name="Howarth C."/>
            <person name="Larson L."/>
            <person name="Lui A."/>
            <person name="MacDonald P.J.P."/>
            <person name="Mehta T."/>
            <person name="Montmayeur A."/>
            <person name="Murphy C."/>
            <person name="Neiman D."/>
            <person name="Pearson M."/>
            <person name="Priest M."/>
            <person name="Roberts A."/>
            <person name="Saif S."/>
            <person name="Shea T."/>
            <person name="Shenoy N."/>
            <person name="Sisk P."/>
            <person name="Stolte C."/>
            <person name="Sykes S."/>
            <person name="Wortman J."/>
            <person name="Nusbaum C."/>
            <person name="Birren B."/>
        </authorList>
    </citation>
    <scope>NUCLEOTIDE SEQUENCE [LARGE SCALE GENOMIC DNA]</scope>
    <source>
        <strain evidence="3">FOSC 3-a</strain>
    </source>
</reference>
<gene>
    <name evidence="2" type="ORF">FOYG_02900</name>
</gene>
<name>W9ITS7_FUSOX</name>
<evidence type="ECO:0000313" key="3">
    <source>
        <dbReference type="Proteomes" id="UP000030753"/>
    </source>
</evidence>
<dbReference type="Proteomes" id="UP000030753">
    <property type="component" value="Unassembled WGS sequence"/>
</dbReference>
<proteinExistence type="predicted"/>
<evidence type="ECO:0000313" key="2">
    <source>
        <dbReference type="EMBL" id="EWY98378.1"/>
    </source>
</evidence>
<sequence>MASMMDLRSRRWWFALVFWSATPIEMRERGPESGEEERKKAGRMKRKNESIREEFRAQEVGSKQPIWRGIVQRTLSSQKDGVIMYWAGTKRPLQQLSAVILPGVDAPAGTALGLQLVLWRTSGPSLGGVGGMSGPQAPSNGA</sequence>
<evidence type="ECO:0000256" key="1">
    <source>
        <dbReference type="SAM" id="MobiDB-lite"/>
    </source>
</evidence>